<keyword evidence="1" id="KW-1133">Transmembrane helix</keyword>
<keyword evidence="1" id="KW-0812">Transmembrane</keyword>
<accession>A0A7G9SS76</accession>
<feature type="transmembrane region" description="Helical" evidence="1">
    <location>
        <begin position="287"/>
        <end position="305"/>
    </location>
</feature>
<feature type="transmembrane region" description="Helical" evidence="1">
    <location>
        <begin position="337"/>
        <end position="355"/>
    </location>
</feature>
<keyword evidence="3" id="KW-1185">Reference proteome</keyword>
<dbReference type="Proteomes" id="UP000515804">
    <property type="component" value="Chromosome"/>
</dbReference>
<name>A0A7G9SS76_9GAMM</name>
<keyword evidence="1" id="KW-0472">Membrane</keyword>
<sequence length="439" mass="47568">MQQTASRGNSMLALSVFALACLLQLPLALNPGYYSHDELQWAVYAADRVQVPWLDASAFQYRPLTFNLWMLLSRALFDTPMLFHAVLVAAGALNATLLFAVGRGFGMQPRHAAVGALAFVLSPYAVYTHGWVGCIADVLWVGSALLLALGVQRMQRALPAALAGALFTATALLAKEAAFAMPPLLAVTWWFDGRKPKWLFAMFASGAVAALYLGLRIDVLLHAPREGAQYTLSLTHVPLRWLEYQLFAPIVPLQEAITTLQRPLPALVAGIFWLGLFAALWQAGRRFAALLLLGGIAALLPVLPLASAWNHYACGFAAIAAMTVAAAWPRATRNGRIAIGMFAVLTLLHGGAVMWRMHQVGRIQSVFSPALAEAVRTQSGAMPVVLRIGPGIKPWIVQRLTHDIPRYDGIVIGDRVRLAGDGEAADYIVQPDGRLQALR</sequence>
<feature type="transmembrane region" description="Helical" evidence="1">
    <location>
        <begin position="264"/>
        <end position="281"/>
    </location>
</feature>
<gene>
    <name evidence="2" type="ORF">H9L16_03565</name>
</gene>
<dbReference type="RefSeq" id="WP_187553217.1">
    <property type="nucleotide sequence ID" value="NZ_BMZL01000001.1"/>
</dbReference>
<feature type="transmembrane region" description="Helical" evidence="1">
    <location>
        <begin position="198"/>
        <end position="215"/>
    </location>
</feature>
<proteinExistence type="predicted"/>
<dbReference type="KEGG" id="tcn:H9L16_03565"/>
<reference evidence="2 3" key="1">
    <citation type="submission" date="2020-08" db="EMBL/GenBank/DDBJ databases">
        <title>Genome sequence of Thermomonas carbonis KCTC 42013T.</title>
        <authorList>
            <person name="Hyun D.-W."/>
            <person name="Bae J.-W."/>
        </authorList>
    </citation>
    <scope>NUCLEOTIDE SEQUENCE [LARGE SCALE GENOMIC DNA]</scope>
    <source>
        <strain evidence="2 3">KCTC 42013</strain>
    </source>
</reference>
<dbReference type="PROSITE" id="PS51257">
    <property type="entry name" value="PROKAR_LIPOPROTEIN"/>
    <property type="match status" value="1"/>
</dbReference>
<feature type="transmembrane region" description="Helical" evidence="1">
    <location>
        <begin position="81"/>
        <end position="100"/>
    </location>
</feature>
<evidence type="ECO:0008006" key="4">
    <source>
        <dbReference type="Google" id="ProtNLM"/>
    </source>
</evidence>
<organism evidence="2 3">
    <name type="scientific">Thermomonas carbonis</name>
    <dbReference type="NCBI Taxonomy" id="1463158"/>
    <lineage>
        <taxon>Bacteria</taxon>
        <taxon>Pseudomonadati</taxon>
        <taxon>Pseudomonadota</taxon>
        <taxon>Gammaproteobacteria</taxon>
        <taxon>Lysobacterales</taxon>
        <taxon>Lysobacteraceae</taxon>
        <taxon>Thermomonas</taxon>
    </lineage>
</organism>
<evidence type="ECO:0000313" key="3">
    <source>
        <dbReference type="Proteomes" id="UP000515804"/>
    </source>
</evidence>
<feature type="transmembrane region" description="Helical" evidence="1">
    <location>
        <begin position="312"/>
        <end position="331"/>
    </location>
</feature>
<evidence type="ECO:0000313" key="2">
    <source>
        <dbReference type="EMBL" id="QNN70701.1"/>
    </source>
</evidence>
<feature type="transmembrane region" description="Helical" evidence="1">
    <location>
        <begin position="112"/>
        <end position="129"/>
    </location>
</feature>
<protein>
    <recommendedName>
        <fullName evidence="4">Glycosyltransferase family 39 protein</fullName>
    </recommendedName>
</protein>
<dbReference type="AlphaFoldDB" id="A0A7G9SS76"/>
<evidence type="ECO:0000256" key="1">
    <source>
        <dbReference type="SAM" id="Phobius"/>
    </source>
</evidence>
<dbReference type="EMBL" id="CP060719">
    <property type="protein sequence ID" value="QNN70701.1"/>
    <property type="molecule type" value="Genomic_DNA"/>
</dbReference>